<dbReference type="SMART" id="SM00448">
    <property type="entry name" value="REC"/>
    <property type="match status" value="1"/>
</dbReference>
<gene>
    <name evidence="10" type="ORF">WKW80_00470</name>
</gene>
<keyword evidence="11" id="KW-1185">Reference proteome</keyword>
<feature type="domain" description="Sigma-54 factor interaction" evidence="8">
    <location>
        <begin position="145"/>
        <end position="374"/>
    </location>
</feature>
<dbReference type="InterPro" id="IPR002078">
    <property type="entry name" value="Sigma_54_int"/>
</dbReference>
<sequence length="469" mass="51204">MSDTPIPGARLLVVDDDPDMLRLLSMRLNSAGYQVTAVTSAESALTQLEIEHPQLVLSDVRLPGRDGLALFDEIRKRHPSLPVILLTAHGTIPDAVEATARGVFTYLTKPYDARELLEKIGQALALGAPVHMPSKGSDESWRAEIVSRSNRMAEVLAEARMIAKSDASVLLRGDSGAGKELLARAIHRASARAEKPFVAVNCGAIPEALLESELFGHMKGAFTDAVANHKGLFQQADGGTLLLDEIGDMPPALQVKLLRVLQERAVRPLGGSQSIAVDVRIISATHRDLDAAMEAGQFREDLYYRLNVVTLTLPPLNARREDIPLLANHFLNRLSAKYGKRLSGFAPEALKALTTSAWPGNVRQLFNVVEQVCALSTSPLIPLSLVQRALRVPTVEVQTYAEAKQRFERDYLVGLLKLTDGNVADAARMADRNRTEFYRLLQKHELTPGLFKSDAGGSSGEPVVDERRP</sequence>
<dbReference type="PROSITE" id="PS50110">
    <property type="entry name" value="RESPONSE_REGULATORY"/>
    <property type="match status" value="1"/>
</dbReference>
<keyword evidence="6" id="KW-0597">Phosphoprotein</keyword>
<evidence type="ECO:0000259" key="9">
    <source>
        <dbReference type="PROSITE" id="PS50110"/>
    </source>
</evidence>
<dbReference type="EMBL" id="JBBKZV010000001">
    <property type="protein sequence ID" value="MEJ8820506.1"/>
    <property type="molecule type" value="Genomic_DNA"/>
</dbReference>
<evidence type="ECO:0000313" key="11">
    <source>
        <dbReference type="Proteomes" id="UP001363010"/>
    </source>
</evidence>
<dbReference type="SUPFAM" id="SSF46689">
    <property type="entry name" value="Homeodomain-like"/>
    <property type="match status" value="1"/>
</dbReference>
<evidence type="ECO:0000256" key="2">
    <source>
        <dbReference type="ARBA" id="ARBA00022840"/>
    </source>
</evidence>
<comment type="caution">
    <text evidence="10">The sequence shown here is derived from an EMBL/GenBank/DDBJ whole genome shotgun (WGS) entry which is preliminary data.</text>
</comment>
<protein>
    <submittedName>
        <fullName evidence="10">Sigma 54-interacting transcriptional regulator</fullName>
    </submittedName>
</protein>
<evidence type="ECO:0000313" key="10">
    <source>
        <dbReference type="EMBL" id="MEJ8820506.1"/>
    </source>
</evidence>
<dbReference type="InterPro" id="IPR025943">
    <property type="entry name" value="Sigma_54_int_dom_ATP-bd_2"/>
</dbReference>
<dbReference type="PROSITE" id="PS00688">
    <property type="entry name" value="SIGMA54_INTERACT_3"/>
    <property type="match status" value="1"/>
</dbReference>
<dbReference type="PROSITE" id="PS00675">
    <property type="entry name" value="SIGMA54_INTERACT_1"/>
    <property type="match status" value="1"/>
</dbReference>
<dbReference type="InterPro" id="IPR009057">
    <property type="entry name" value="Homeodomain-like_sf"/>
</dbReference>
<evidence type="ECO:0000256" key="5">
    <source>
        <dbReference type="ARBA" id="ARBA00023163"/>
    </source>
</evidence>
<evidence type="ECO:0000256" key="3">
    <source>
        <dbReference type="ARBA" id="ARBA00023015"/>
    </source>
</evidence>
<organism evidence="10 11">
    <name type="scientific">Variovorax humicola</name>
    <dbReference type="NCBI Taxonomy" id="1769758"/>
    <lineage>
        <taxon>Bacteria</taxon>
        <taxon>Pseudomonadati</taxon>
        <taxon>Pseudomonadota</taxon>
        <taxon>Betaproteobacteria</taxon>
        <taxon>Burkholderiales</taxon>
        <taxon>Comamonadaceae</taxon>
        <taxon>Variovorax</taxon>
    </lineage>
</organism>
<dbReference type="InterPro" id="IPR003593">
    <property type="entry name" value="AAA+_ATPase"/>
</dbReference>
<dbReference type="SUPFAM" id="SSF52540">
    <property type="entry name" value="P-loop containing nucleoside triphosphate hydrolases"/>
    <property type="match status" value="1"/>
</dbReference>
<feature type="modified residue" description="4-aspartylphosphate" evidence="6">
    <location>
        <position position="59"/>
    </location>
</feature>
<name>A0ABU8VTX3_9BURK</name>
<dbReference type="RefSeq" id="WP_340361567.1">
    <property type="nucleotide sequence ID" value="NZ_JBBKZV010000001.1"/>
</dbReference>
<dbReference type="InterPro" id="IPR025944">
    <property type="entry name" value="Sigma_54_int_dom_CS"/>
</dbReference>
<keyword evidence="5" id="KW-0804">Transcription</keyword>
<dbReference type="PROSITE" id="PS00676">
    <property type="entry name" value="SIGMA54_INTERACT_2"/>
    <property type="match status" value="1"/>
</dbReference>
<proteinExistence type="predicted"/>
<dbReference type="PANTHER" id="PTHR32071">
    <property type="entry name" value="TRANSCRIPTIONAL REGULATORY PROTEIN"/>
    <property type="match status" value="1"/>
</dbReference>
<dbReference type="Pfam" id="PF25601">
    <property type="entry name" value="AAA_lid_14"/>
    <property type="match status" value="1"/>
</dbReference>
<dbReference type="SMART" id="SM00382">
    <property type="entry name" value="AAA"/>
    <property type="match status" value="1"/>
</dbReference>
<accession>A0ABU8VTX3</accession>
<keyword evidence="1" id="KW-0547">Nucleotide-binding</keyword>
<dbReference type="PANTHER" id="PTHR32071:SF116">
    <property type="entry name" value="TRANSCRIPTIONAL REGULATORY PROTEIN GLRR"/>
    <property type="match status" value="1"/>
</dbReference>
<dbReference type="Proteomes" id="UP001363010">
    <property type="component" value="Unassembled WGS sequence"/>
</dbReference>
<evidence type="ECO:0000256" key="6">
    <source>
        <dbReference type="PROSITE-ProRule" id="PRU00169"/>
    </source>
</evidence>
<dbReference type="SUPFAM" id="SSF52172">
    <property type="entry name" value="CheY-like"/>
    <property type="match status" value="1"/>
</dbReference>
<dbReference type="Gene3D" id="3.40.50.2300">
    <property type="match status" value="1"/>
</dbReference>
<dbReference type="PROSITE" id="PS50045">
    <property type="entry name" value="SIGMA54_INTERACT_4"/>
    <property type="match status" value="1"/>
</dbReference>
<feature type="domain" description="Response regulatory" evidence="9">
    <location>
        <begin position="10"/>
        <end position="124"/>
    </location>
</feature>
<dbReference type="InterPro" id="IPR011006">
    <property type="entry name" value="CheY-like_superfamily"/>
</dbReference>
<dbReference type="InterPro" id="IPR027417">
    <property type="entry name" value="P-loop_NTPase"/>
</dbReference>
<dbReference type="CDD" id="cd00009">
    <property type="entry name" value="AAA"/>
    <property type="match status" value="1"/>
</dbReference>
<evidence type="ECO:0000256" key="7">
    <source>
        <dbReference type="SAM" id="MobiDB-lite"/>
    </source>
</evidence>
<dbReference type="Pfam" id="PF00072">
    <property type="entry name" value="Response_reg"/>
    <property type="match status" value="1"/>
</dbReference>
<dbReference type="Gene3D" id="3.40.50.300">
    <property type="entry name" value="P-loop containing nucleotide triphosphate hydrolases"/>
    <property type="match status" value="1"/>
</dbReference>
<reference evidence="10 11" key="1">
    <citation type="submission" date="2024-03" db="EMBL/GenBank/DDBJ databases">
        <title>Novel species of the genus Variovorax.</title>
        <authorList>
            <person name="Liu Q."/>
            <person name="Xin Y.-H."/>
        </authorList>
    </citation>
    <scope>NUCLEOTIDE SEQUENCE [LARGE SCALE GENOMIC DNA]</scope>
    <source>
        <strain evidence="10 11">KACC 18501</strain>
    </source>
</reference>
<dbReference type="Gene3D" id="1.10.10.60">
    <property type="entry name" value="Homeodomain-like"/>
    <property type="match status" value="1"/>
</dbReference>
<dbReference type="InterPro" id="IPR001789">
    <property type="entry name" value="Sig_transdc_resp-reg_receiver"/>
</dbReference>
<evidence type="ECO:0000259" key="8">
    <source>
        <dbReference type="PROSITE" id="PS50045"/>
    </source>
</evidence>
<dbReference type="Pfam" id="PF00158">
    <property type="entry name" value="Sigma54_activat"/>
    <property type="match status" value="1"/>
</dbReference>
<keyword evidence="4" id="KW-0238">DNA-binding</keyword>
<dbReference type="InterPro" id="IPR025662">
    <property type="entry name" value="Sigma_54_int_dom_ATP-bd_1"/>
</dbReference>
<feature type="region of interest" description="Disordered" evidence="7">
    <location>
        <begin position="449"/>
        <end position="469"/>
    </location>
</feature>
<evidence type="ECO:0000256" key="4">
    <source>
        <dbReference type="ARBA" id="ARBA00023125"/>
    </source>
</evidence>
<keyword evidence="2" id="KW-0067">ATP-binding</keyword>
<dbReference type="InterPro" id="IPR058031">
    <property type="entry name" value="AAA_lid_NorR"/>
</dbReference>
<keyword evidence="3" id="KW-0805">Transcription regulation</keyword>
<dbReference type="Gene3D" id="1.10.8.60">
    <property type="match status" value="1"/>
</dbReference>
<evidence type="ECO:0000256" key="1">
    <source>
        <dbReference type="ARBA" id="ARBA00022741"/>
    </source>
</evidence>